<evidence type="ECO:0000256" key="3">
    <source>
        <dbReference type="ARBA" id="ARBA00012461"/>
    </source>
</evidence>
<evidence type="ECO:0000256" key="8">
    <source>
        <dbReference type="ARBA" id="ARBA00049336"/>
    </source>
</evidence>
<evidence type="ECO:0000256" key="2">
    <source>
        <dbReference type="ARBA" id="ARBA00010480"/>
    </source>
</evidence>
<evidence type="ECO:0000256" key="1">
    <source>
        <dbReference type="ARBA" id="ARBA00001946"/>
    </source>
</evidence>
<dbReference type="Proteomes" id="UP000321580">
    <property type="component" value="Unassembled WGS sequence"/>
</dbReference>
<dbReference type="FunFam" id="3.90.550.10:FF:000023">
    <property type="entry name" value="Glucose-1-phosphate thymidylyltransferase"/>
    <property type="match status" value="1"/>
</dbReference>
<name>A0A5C6RNE6_9BACT</name>
<evidence type="ECO:0000256" key="7">
    <source>
        <dbReference type="ARBA" id="ARBA00022842"/>
    </source>
</evidence>
<comment type="caution">
    <text evidence="11">The sequence shown here is derived from an EMBL/GenBank/DDBJ whole genome shotgun (WGS) entry which is preliminary data.</text>
</comment>
<dbReference type="PANTHER" id="PTHR43532:SF1">
    <property type="entry name" value="GLUCOSE-1-PHOSPHATE THYMIDYLYLTRANSFERASE 1"/>
    <property type="match status" value="1"/>
</dbReference>
<gene>
    <name evidence="11" type="primary">rfbA</name>
    <name evidence="11" type="ORF">FRY97_10140</name>
</gene>
<evidence type="ECO:0000256" key="4">
    <source>
        <dbReference type="ARBA" id="ARBA00022679"/>
    </source>
</evidence>
<keyword evidence="4 9" id="KW-0808">Transferase</keyword>
<dbReference type="GO" id="GO:0008879">
    <property type="term" value="F:glucose-1-phosphate thymidylyltransferase activity"/>
    <property type="evidence" value="ECO:0007669"/>
    <property type="project" value="UniProtKB-EC"/>
</dbReference>
<protein>
    <recommendedName>
        <fullName evidence="3 9">Glucose-1-phosphate thymidylyltransferase</fullName>
        <ecNumber evidence="3 9">2.7.7.24</ecNumber>
    </recommendedName>
</protein>
<evidence type="ECO:0000256" key="6">
    <source>
        <dbReference type="ARBA" id="ARBA00022723"/>
    </source>
</evidence>
<dbReference type="RefSeq" id="WP_147167408.1">
    <property type="nucleotide sequence ID" value="NZ_VOOR01000018.1"/>
</dbReference>
<keyword evidence="12" id="KW-1185">Reference proteome</keyword>
<comment type="catalytic activity">
    <reaction evidence="8 9">
        <text>dTTP + alpha-D-glucose 1-phosphate + H(+) = dTDP-alpha-D-glucose + diphosphate</text>
        <dbReference type="Rhea" id="RHEA:15225"/>
        <dbReference type="ChEBI" id="CHEBI:15378"/>
        <dbReference type="ChEBI" id="CHEBI:33019"/>
        <dbReference type="ChEBI" id="CHEBI:37568"/>
        <dbReference type="ChEBI" id="CHEBI:57477"/>
        <dbReference type="ChEBI" id="CHEBI:58601"/>
        <dbReference type="EC" id="2.7.7.24"/>
    </reaction>
</comment>
<comment type="similarity">
    <text evidence="2 9">Belongs to the glucose-1-phosphate thymidylyltransferase family.</text>
</comment>
<comment type="cofactor">
    <cofactor evidence="1">
        <name>Mg(2+)</name>
        <dbReference type="ChEBI" id="CHEBI:18420"/>
    </cofactor>
</comment>
<keyword evidence="6 9" id="KW-0479">Metal-binding</keyword>
<accession>A0A5C6RNE6</accession>
<dbReference type="SUPFAM" id="SSF53448">
    <property type="entry name" value="Nucleotide-diphospho-sugar transferases"/>
    <property type="match status" value="1"/>
</dbReference>
<dbReference type="EMBL" id="VOOR01000018">
    <property type="protein sequence ID" value="TXB63160.1"/>
    <property type="molecule type" value="Genomic_DNA"/>
</dbReference>
<dbReference type="Pfam" id="PF00483">
    <property type="entry name" value="NTP_transferase"/>
    <property type="match status" value="1"/>
</dbReference>
<keyword evidence="5 9" id="KW-0548">Nucleotidyltransferase</keyword>
<proteinExistence type="inferred from homology"/>
<sequence length="288" mass="31852">MKGIILAGGLGTRLYPLTLAVSKQLMPVYDKPMIYYPLSTLLSAGIRDILIISTPHDLPNFRKLLGDGSEIGCNFSYIPQHEPNGLAQAFVLGEDFIDGDPAALILGDNIFYGAGLDQLLKESTNPEGGVVFAYWVADPERYGVVEFDEGFNAISIEEKPAKPKSNYAVPGLYFYDNEVVDIAKNLKPSARGEYEITDVNKHYLREEKLKVGVLGRGVAWLDTGTHKSLIQAGQFIEVIEDRQGLKIGCIEEVAYEQGFIDAGQLEKLGHKYLKSGYGEYLLNLLRQD</sequence>
<dbReference type="Gene3D" id="3.90.550.10">
    <property type="entry name" value="Spore Coat Polysaccharide Biosynthesis Protein SpsA, Chain A"/>
    <property type="match status" value="1"/>
</dbReference>
<evidence type="ECO:0000313" key="11">
    <source>
        <dbReference type="EMBL" id="TXB63160.1"/>
    </source>
</evidence>
<dbReference type="OrthoDB" id="9803871at2"/>
<dbReference type="PANTHER" id="PTHR43532">
    <property type="entry name" value="GLUCOSE-1-PHOSPHATE THYMIDYLYLTRANSFERASE"/>
    <property type="match status" value="1"/>
</dbReference>
<organism evidence="11 12">
    <name type="scientific">Phaeodactylibacter luteus</name>
    <dbReference type="NCBI Taxonomy" id="1564516"/>
    <lineage>
        <taxon>Bacteria</taxon>
        <taxon>Pseudomonadati</taxon>
        <taxon>Bacteroidota</taxon>
        <taxon>Saprospiria</taxon>
        <taxon>Saprospirales</taxon>
        <taxon>Haliscomenobacteraceae</taxon>
        <taxon>Phaeodactylibacter</taxon>
    </lineage>
</organism>
<dbReference type="InterPro" id="IPR005835">
    <property type="entry name" value="NTP_transferase_dom"/>
</dbReference>
<comment type="function">
    <text evidence="9">Catalyzes the formation of dTDP-glucose, from dTTP and glucose 1-phosphate, as well as its pyrophosphorolysis.</text>
</comment>
<dbReference type="CDD" id="cd02538">
    <property type="entry name" value="G1P_TT_short"/>
    <property type="match status" value="1"/>
</dbReference>
<keyword evidence="7 9" id="KW-0460">Magnesium</keyword>
<feature type="domain" description="Nucleotidyl transferase" evidence="10">
    <location>
        <begin position="2"/>
        <end position="237"/>
    </location>
</feature>
<dbReference type="GO" id="GO:0046872">
    <property type="term" value="F:metal ion binding"/>
    <property type="evidence" value="ECO:0007669"/>
    <property type="project" value="UniProtKB-KW"/>
</dbReference>
<dbReference type="AlphaFoldDB" id="A0A5C6RNE6"/>
<evidence type="ECO:0000259" key="10">
    <source>
        <dbReference type="Pfam" id="PF00483"/>
    </source>
</evidence>
<reference evidence="11 12" key="1">
    <citation type="submission" date="2019-08" db="EMBL/GenBank/DDBJ databases">
        <title>Genome of Phaeodactylibacter luteus.</title>
        <authorList>
            <person name="Bowman J.P."/>
        </authorList>
    </citation>
    <scope>NUCLEOTIDE SEQUENCE [LARGE SCALE GENOMIC DNA]</scope>
    <source>
        <strain evidence="11 12">KCTC 42180</strain>
    </source>
</reference>
<dbReference type="InterPro" id="IPR029044">
    <property type="entry name" value="Nucleotide-diphossugar_trans"/>
</dbReference>
<evidence type="ECO:0000313" key="12">
    <source>
        <dbReference type="Proteomes" id="UP000321580"/>
    </source>
</evidence>
<dbReference type="NCBIfam" id="TIGR01207">
    <property type="entry name" value="rmlA"/>
    <property type="match status" value="1"/>
</dbReference>
<evidence type="ECO:0000256" key="5">
    <source>
        <dbReference type="ARBA" id="ARBA00022695"/>
    </source>
</evidence>
<evidence type="ECO:0000256" key="9">
    <source>
        <dbReference type="RuleBase" id="RU003706"/>
    </source>
</evidence>
<dbReference type="EC" id="2.7.7.24" evidence="3 9"/>
<dbReference type="InterPro" id="IPR005907">
    <property type="entry name" value="G1P_thy_trans_s"/>
</dbReference>